<evidence type="ECO:0000313" key="9">
    <source>
        <dbReference type="EMBL" id="SPC74954.1"/>
    </source>
</evidence>
<dbReference type="GO" id="GO:0000395">
    <property type="term" value="P:mRNA 5'-splice site recognition"/>
    <property type="evidence" value="ECO:0007669"/>
    <property type="project" value="TreeGrafter"/>
</dbReference>
<evidence type="ECO:0000256" key="4">
    <source>
        <dbReference type="ARBA" id="ARBA00023187"/>
    </source>
</evidence>
<comment type="similarity">
    <text evidence="6">Belongs to the PRP39 family.</text>
</comment>
<dbReference type="PANTHER" id="PTHR17204:SF26">
    <property type="entry name" value="PRE-MRNA-PROCESSING FACTOR 39-2"/>
    <property type="match status" value="1"/>
</dbReference>
<dbReference type="InterPro" id="IPR059164">
    <property type="entry name" value="HAT_PRP39_C"/>
</dbReference>
<evidence type="ECO:0000256" key="3">
    <source>
        <dbReference type="ARBA" id="ARBA00022737"/>
    </source>
</evidence>
<dbReference type="InterPro" id="IPR011990">
    <property type="entry name" value="TPR-like_helical_dom_sf"/>
</dbReference>
<feature type="region of interest" description="Disordered" evidence="7">
    <location>
        <begin position="1094"/>
        <end position="1136"/>
    </location>
</feature>
<dbReference type="InterPro" id="IPR026960">
    <property type="entry name" value="RVT-Znf"/>
</dbReference>
<dbReference type="PANTHER" id="PTHR17204">
    <property type="entry name" value="PRE-MRNA PROCESSING PROTEIN PRP39-RELATED"/>
    <property type="match status" value="1"/>
</dbReference>
<feature type="region of interest" description="Disordered" evidence="7">
    <location>
        <begin position="1279"/>
        <end position="1303"/>
    </location>
</feature>
<dbReference type="FunFam" id="1.25.40.10:FF:000064">
    <property type="entry name" value="Putative pre-mrna-processing factor 39"/>
    <property type="match status" value="1"/>
</dbReference>
<sequence>MDSVKFPLVKWDQICRPYSQGGLAIKNIRQFNAALLKKWLWHFGVERDALWRQVIMEKYGSMEGGWMSKSPTGPYGVGLWKHIRRGWSIFARFLSFEVGDGSRIRFWDDVWCGGDPLREAFPELYRIARVKEGVVADFLHFRGGSVHWEVNFTRLIQDWELESVSSFLDLLYSVTIHSHEEDKLIWKLSPGKGFQVKSFYNAICSPGFGSFPWKSIWKTKAPPKVAFFSWTAALGKILTAENLRHRGIILVNWCCMCKVAGESVDHLLLHCTYARELWDMIFVLFGVHWVMPRSVMALFDCWQGSLGRHQNAVIWRAVPHCVLWCLWRERNARTFEGCETSVVDLKLHFYRLLLDWGDLRPEGGEYFHSKMILWITWQLVMAGGLNKAAYKHVAFSAVGFDELELHEDISQGSLDFHEWTSLVSEIEKKYHDDIEKISVVYDSFLSEFPLCYGYWRKYADHKTRLCTVDKVVEIFERAVQSATYSVGMWVDYCTFSMLVFEDPSDIRRLFQRGMSLVGKDYCCHTLWDKYIEFEFSQQQWSSLAHIYIKALRFPTKKLHHYYDSFKKLVAFWEEEIKCQSISATEKLQKEPVLDCKVPICFNDDEISCIIKDLLDPSAGFARSTALQKYLSVGEWLYKETRQLNEQICHFEANIQRSYFHVKPLNASQLENWHHYLDFVEMQGDFDWAVKLYERCLIPCANYPEFWMRYVEFMESKGGREIANHAMDRSTLIFLKGYHLGLGSNLKRLGTDFGEDDHKESDNLLRLVIAIKYGIPLKEALPALFPVARDKEAVVADFMQWNNKVTLWDVLFTISLNDWELGYNPSLIFFMPRTLIGIRKIRFVECLLRVILLKLSLNIKCLGLFVEKHMEGYFDSIALYMTGDVYGPPHMFVAESASGPSLQFQSTGSADAARDVLVEGIKRVPHCKLLLEELVNFTMTHEGPRHINVVDCVIANAISPGPGTSQGLNAEDAENISSLYLEFVDLCGTIHDLRKAWNRHIRLFPHSLRAETLKLAKEGREETFVAKSHQLYGDSSSNLLTQLSLRDKKMSPSENHDAQSDQAPTNISEQKLPSLENDDNQFEWVFIDQFQSEEADHSVQAREKASPNVSEQSRDNTLEPSVPSVDNTPEPSVPSVDLVQGEHLSPEVPAQLRRDTPDPNVSSLDLIRVKQVAPEVSKQPREDISEHPEVPEQLRRDTPDPNVSSLDLIRVKQVAPEVSKQPGEDISEPNVSSVDRLSHIANGTESLQASKEYLKEHDVQQQYDHESEQDLKPPLLENLSLNAQNDRPPNSVPSTSHRCESSEETRMLKGSMLESSCNASPNASLYSPLGTQASSSTEVEVVNPSSSASHQNRIPTQTHRQPQFTANSGGNWRQKNNSDRVRRNFKFGSRGHSQRRMHQKRQESPQKYPRAEMDAQMPTSQCYSNQPSQSSEGQNQYQEVAAHTNLTTNHAWHMPNVQQQSIAIVSESQPPAIPVAPQTSQYLMQSDGQYGLLQNNQSYNHMWQYYYYQQQQFLLQQQLQLQQQQQQHPQQQQLQQHYPQLQQQPFQQQQLQQLQQQLQYNQQQQLLMQQPNQQQQQHPMYPQQPPQHQEQQPLQPQEEVEQREHQQQNTPSEI</sequence>
<reference evidence="9" key="1">
    <citation type="submission" date="2018-02" db="EMBL/GenBank/DDBJ databases">
        <authorList>
            <person name="Cohen D.B."/>
            <person name="Kent A.D."/>
        </authorList>
    </citation>
    <scope>NUCLEOTIDE SEQUENCE</scope>
</reference>
<accession>A0A2N9EK18</accession>
<dbReference type="GO" id="GO:0000243">
    <property type="term" value="C:commitment complex"/>
    <property type="evidence" value="ECO:0007669"/>
    <property type="project" value="TreeGrafter"/>
</dbReference>
<feature type="region of interest" description="Disordered" evidence="7">
    <location>
        <begin position="1566"/>
        <end position="1613"/>
    </location>
</feature>
<dbReference type="GO" id="GO:0030627">
    <property type="term" value="F:pre-mRNA 5'-splice site binding"/>
    <property type="evidence" value="ECO:0007669"/>
    <property type="project" value="TreeGrafter"/>
</dbReference>
<dbReference type="GO" id="GO:0071004">
    <property type="term" value="C:U2-type prespliceosome"/>
    <property type="evidence" value="ECO:0007669"/>
    <property type="project" value="TreeGrafter"/>
</dbReference>
<keyword evidence="3" id="KW-0677">Repeat</keyword>
<feature type="domain" description="Reverse transcriptase zinc-binding" evidence="8">
    <location>
        <begin position="194"/>
        <end position="278"/>
    </location>
</feature>
<gene>
    <name evidence="9" type="ORF">FSB_LOCUS2836</name>
</gene>
<dbReference type="EMBL" id="OIVN01000136">
    <property type="protein sequence ID" value="SPC74954.1"/>
    <property type="molecule type" value="Genomic_DNA"/>
</dbReference>
<feature type="compositionally biased region" description="Polar residues" evidence="7">
    <location>
        <begin position="1416"/>
        <end position="1436"/>
    </location>
</feature>
<keyword evidence="4" id="KW-0508">mRNA splicing</keyword>
<feature type="compositionally biased region" description="Polar residues" evidence="7">
    <location>
        <begin position="1327"/>
        <end position="1374"/>
    </location>
</feature>
<keyword evidence="2" id="KW-0507">mRNA processing</keyword>
<feature type="compositionally biased region" description="Low complexity" evidence="7">
    <location>
        <begin position="1566"/>
        <end position="1596"/>
    </location>
</feature>
<keyword evidence="5" id="KW-0539">Nucleus</keyword>
<feature type="compositionally biased region" description="Basic and acidic residues" evidence="7">
    <location>
        <begin position="1094"/>
        <end position="1104"/>
    </location>
</feature>
<feature type="region of interest" description="Disordered" evidence="7">
    <location>
        <begin position="1145"/>
        <end position="1164"/>
    </location>
</feature>
<dbReference type="Pfam" id="PF23240">
    <property type="entry name" value="HAT_PRP39_N"/>
    <property type="match status" value="1"/>
</dbReference>
<feature type="compositionally biased region" description="Basic and acidic residues" evidence="7">
    <location>
        <begin position="1177"/>
        <end position="1198"/>
    </location>
</feature>
<dbReference type="GO" id="GO:0005685">
    <property type="term" value="C:U1 snRNP"/>
    <property type="evidence" value="ECO:0007669"/>
    <property type="project" value="TreeGrafter"/>
</dbReference>
<evidence type="ECO:0000259" key="8">
    <source>
        <dbReference type="Pfam" id="PF13966"/>
    </source>
</evidence>
<comment type="subcellular location">
    <subcellularLocation>
        <location evidence="1">Nucleus</location>
    </subcellularLocation>
</comment>
<protein>
    <recommendedName>
        <fullName evidence="8">Reverse transcriptase zinc-binding domain-containing protein</fullName>
    </recommendedName>
</protein>
<dbReference type="SUPFAM" id="SSF48452">
    <property type="entry name" value="TPR-like"/>
    <property type="match status" value="2"/>
</dbReference>
<dbReference type="InterPro" id="IPR003107">
    <property type="entry name" value="HAT"/>
</dbReference>
<feature type="compositionally biased region" description="Basic and acidic residues" evidence="7">
    <location>
        <begin position="1399"/>
        <end position="1412"/>
    </location>
</feature>
<evidence type="ECO:0000256" key="2">
    <source>
        <dbReference type="ARBA" id="ARBA00022664"/>
    </source>
</evidence>
<dbReference type="Pfam" id="PF23241">
    <property type="entry name" value="HAT_PRP39_C"/>
    <property type="match status" value="1"/>
</dbReference>
<feature type="compositionally biased region" description="Polar residues" evidence="7">
    <location>
        <begin position="1279"/>
        <end position="1295"/>
    </location>
</feature>
<feature type="region of interest" description="Disordered" evidence="7">
    <location>
        <begin position="1327"/>
        <end position="1436"/>
    </location>
</feature>
<dbReference type="SMART" id="SM00386">
    <property type="entry name" value="HAT"/>
    <property type="match status" value="6"/>
</dbReference>
<proteinExistence type="inferred from homology"/>
<evidence type="ECO:0000256" key="6">
    <source>
        <dbReference type="ARBA" id="ARBA00038019"/>
    </source>
</evidence>
<name>A0A2N9EK18_FAGSY</name>
<dbReference type="Gene3D" id="1.25.40.10">
    <property type="entry name" value="Tetratricopeptide repeat domain"/>
    <property type="match status" value="3"/>
</dbReference>
<feature type="region of interest" description="Disordered" evidence="7">
    <location>
        <begin position="1171"/>
        <end position="1205"/>
    </location>
</feature>
<organism evidence="9">
    <name type="scientific">Fagus sylvatica</name>
    <name type="common">Beechnut</name>
    <dbReference type="NCBI Taxonomy" id="28930"/>
    <lineage>
        <taxon>Eukaryota</taxon>
        <taxon>Viridiplantae</taxon>
        <taxon>Streptophyta</taxon>
        <taxon>Embryophyta</taxon>
        <taxon>Tracheophyta</taxon>
        <taxon>Spermatophyta</taxon>
        <taxon>Magnoliopsida</taxon>
        <taxon>eudicotyledons</taxon>
        <taxon>Gunneridae</taxon>
        <taxon>Pentapetalae</taxon>
        <taxon>rosids</taxon>
        <taxon>fabids</taxon>
        <taxon>Fagales</taxon>
        <taxon>Fagaceae</taxon>
        <taxon>Fagus</taxon>
    </lineage>
</organism>
<dbReference type="Pfam" id="PF13966">
    <property type="entry name" value="zf-RVT"/>
    <property type="match status" value="1"/>
</dbReference>
<evidence type="ECO:0000256" key="5">
    <source>
        <dbReference type="ARBA" id="ARBA00023242"/>
    </source>
</evidence>
<evidence type="ECO:0000256" key="7">
    <source>
        <dbReference type="SAM" id="MobiDB-lite"/>
    </source>
</evidence>
<evidence type="ECO:0000256" key="1">
    <source>
        <dbReference type="ARBA" id="ARBA00004123"/>
    </source>
</evidence>